<gene>
    <name evidence="8" type="ORF">PVK06_028443</name>
</gene>
<keyword evidence="4" id="KW-0479">Metal-binding</keyword>
<dbReference type="PRINTS" id="PR00385">
    <property type="entry name" value="P450"/>
</dbReference>
<evidence type="ECO:0008006" key="10">
    <source>
        <dbReference type="Google" id="ProtNLM"/>
    </source>
</evidence>
<keyword evidence="5 7" id="KW-1133">Transmembrane helix</keyword>
<comment type="similarity">
    <text evidence="2">Belongs to the cytochrome P450 family.</text>
</comment>
<dbReference type="InterPro" id="IPR036396">
    <property type="entry name" value="Cyt_P450_sf"/>
</dbReference>
<dbReference type="Proteomes" id="UP001358586">
    <property type="component" value="Chromosome 8"/>
</dbReference>
<evidence type="ECO:0000313" key="8">
    <source>
        <dbReference type="EMBL" id="KAK5812997.1"/>
    </source>
</evidence>
<reference evidence="8 9" key="1">
    <citation type="submission" date="2023-03" db="EMBL/GenBank/DDBJ databases">
        <title>WGS of Gossypium arboreum.</title>
        <authorList>
            <person name="Yu D."/>
        </authorList>
    </citation>
    <scope>NUCLEOTIDE SEQUENCE [LARGE SCALE GENOMIC DNA]</scope>
    <source>
        <tissue evidence="8">Leaf</tissue>
    </source>
</reference>
<evidence type="ECO:0000256" key="5">
    <source>
        <dbReference type="ARBA" id="ARBA00022989"/>
    </source>
</evidence>
<keyword evidence="7" id="KW-0472">Membrane</keyword>
<evidence type="ECO:0000256" key="2">
    <source>
        <dbReference type="ARBA" id="ARBA00010617"/>
    </source>
</evidence>
<dbReference type="EMBL" id="JARKNE010000008">
    <property type="protein sequence ID" value="KAK5812997.1"/>
    <property type="molecule type" value="Genomic_DNA"/>
</dbReference>
<evidence type="ECO:0000313" key="9">
    <source>
        <dbReference type="Proteomes" id="UP001358586"/>
    </source>
</evidence>
<sequence>MGKTPTGKELARELLIAISSSVPDTDLNAEHASKNIEATNGAAVTKTDGAEKYRSELISISYAQSPDDQVPPVVLRNHGEINSIIIMGLYLNILALVLAVLLGTYVFVFGFLKKINEWCYVSSLGEKKHSLPPGDMGWPIIGNMWSFLKVFRSNDPDTFIYNLVKRYGRTGMYKTYLFGSPSIIVSIPETCRKVLADDEQFGLGYPLSTKQLTGKKSFHSIPNSEHKRLRRLTTAPINGHEALSMYIGYIEEIVVNSLDEWSSMKEPIELLNEIRQFTFKVITHIFLGFTAESVMGSVEKRYADLNYGMKSAAINIPGFAFYKALKARKMLVKILQGVLDERRVNDPNVKRGMIDLLMEIKDENGQKLSDEDIIDLLLMFLLAGHESSAHVAMWAILYLHNNPEILKKAKEEQEEILKNRQITEKGLTLKDIREMYYLQKVIDETLRRASVSFCNFREAKVDVNINGWKVLVWNRGIHMDPQVYSNPKEFLPQRWENHQPRAGSFLPFGAGSRICPGADLAKLEISIFLHYFLLNYEKKMVLESLYSIVAVVAATYVVLFGFLKKINEWYYVTRLGKKQNTLPPGDMGWPFIGNLWSFFKAFNSQDPDTFVDNLIKRYGKTGIYRTHLFGGPGIIVCSPELCRKALADEHVLFGYPSSAKQIAGKKSLYGISTSEHRRLRKIATNPIHGDEALTSHIEDIEHIVTTSLEELATMNRPVNFFYEMKKITFKVIAKIVLGSTQDSVISTMVKCYSDLFPGIVSVPINFPGFVFYRALKARKTLLKIFKEKVKERRAKTMEAHRKKEMIDFLMEAEYDNGEKLDDEHLFDLLLIFLFAGHETAAHTAMWATIYLHHHPEMLQKAKEEQQAVLKRRPSSQKGLTLAEIKQMEYLPKVIDESMRRANFAFTLFRRVETDVNLNGYTIPKGWNVLVWSRAVHMDPDIYTNPKEFLPSRWENPGLKGKNFIPFGGGSRICPGSDLGKLEVSIFLHHFLLNYKLEELNPKAPTITLPLTRPADNCLARIIKLP</sequence>
<feature type="transmembrane region" description="Helical" evidence="7">
    <location>
        <begin position="545"/>
        <end position="563"/>
    </location>
</feature>
<keyword evidence="3 7" id="KW-0812">Transmembrane</keyword>
<accession>A0ABR0P4B1</accession>
<dbReference type="Pfam" id="PF00067">
    <property type="entry name" value="p450"/>
    <property type="match status" value="2"/>
</dbReference>
<dbReference type="SUPFAM" id="SSF48264">
    <property type="entry name" value="Cytochrome P450"/>
    <property type="match status" value="2"/>
</dbReference>
<dbReference type="PRINTS" id="PR00463">
    <property type="entry name" value="EP450I"/>
</dbReference>
<dbReference type="PANTHER" id="PTHR24286">
    <property type="entry name" value="CYTOCHROME P450 26"/>
    <property type="match status" value="1"/>
</dbReference>
<evidence type="ECO:0000256" key="4">
    <source>
        <dbReference type="ARBA" id="ARBA00022723"/>
    </source>
</evidence>
<evidence type="ECO:0000256" key="7">
    <source>
        <dbReference type="SAM" id="Phobius"/>
    </source>
</evidence>
<evidence type="ECO:0000256" key="6">
    <source>
        <dbReference type="ARBA" id="ARBA00023004"/>
    </source>
</evidence>
<protein>
    <recommendedName>
        <fullName evidence="10">Beta-amyrin 11-oxidase-like</fullName>
    </recommendedName>
</protein>
<dbReference type="InterPro" id="IPR001128">
    <property type="entry name" value="Cyt_P450"/>
</dbReference>
<dbReference type="Gene3D" id="1.10.630.10">
    <property type="entry name" value="Cytochrome P450"/>
    <property type="match status" value="2"/>
</dbReference>
<organism evidence="8 9">
    <name type="scientific">Gossypium arboreum</name>
    <name type="common">Tree cotton</name>
    <name type="synonym">Gossypium nanking</name>
    <dbReference type="NCBI Taxonomy" id="29729"/>
    <lineage>
        <taxon>Eukaryota</taxon>
        <taxon>Viridiplantae</taxon>
        <taxon>Streptophyta</taxon>
        <taxon>Embryophyta</taxon>
        <taxon>Tracheophyta</taxon>
        <taxon>Spermatophyta</taxon>
        <taxon>Magnoliopsida</taxon>
        <taxon>eudicotyledons</taxon>
        <taxon>Gunneridae</taxon>
        <taxon>Pentapetalae</taxon>
        <taxon>rosids</taxon>
        <taxon>malvids</taxon>
        <taxon>Malvales</taxon>
        <taxon>Malvaceae</taxon>
        <taxon>Malvoideae</taxon>
        <taxon>Gossypium</taxon>
    </lineage>
</organism>
<dbReference type="InterPro" id="IPR002401">
    <property type="entry name" value="Cyt_P450_E_grp-I"/>
</dbReference>
<dbReference type="PANTHER" id="PTHR24286:SF196">
    <property type="entry name" value="BETA-AMYRIN 11-OXIDASE-LIKE"/>
    <property type="match status" value="1"/>
</dbReference>
<feature type="transmembrane region" description="Helical" evidence="7">
    <location>
        <begin position="89"/>
        <end position="112"/>
    </location>
</feature>
<evidence type="ECO:0000256" key="3">
    <source>
        <dbReference type="ARBA" id="ARBA00022692"/>
    </source>
</evidence>
<comment type="subcellular location">
    <subcellularLocation>
        <location evidence="1">Membrane</location>
        <topology evidence="1">Single-pass membrane protein</topology>
    </subcellularLocation>
</comment>
<dbReference type="InterPro" id="IPR017972">
    <property type="entry name" value="Cyt_P450_CS"/>
</dbReference>
<dbReference type="PROSITE" id="PS00086">
    <property type="entry name" value="CYTOCHROME_P450"/>
    <property type="match status" value="2"/>
</dbReference>
<name>A0ABR0P4B1_GOSAR</name>
<dbReference type="InterPro" id="IPR049198">
    <property type="entry name" value="DUF6865"/>
</dbReference>
<keyword evidence="6" id="KW-0408">Iron</keyword>
<comment type="caution">
    <text evidence="8">The sequence shown here is derived from an EMBL/GenBank/DDBJ whole genome shotgun (WGS) entry which is preliminary data.</text>
</comment>
<proteinExistence type="inferred from homology"/>
<dbReference type="Pfam" id="PF21737">
    <property type="entry name" value="DUF6865"/>
    <property type="match status" value="1"/>
</dbReference>
<evidence type="ECO:0000256" key="1">
    <source>
        <dbReference type="ARBA" id="ARBA00004167"/>
    </source>
</evidence>
<keyword evidence="9" id="KW-1185">Reference proteome</keyword>